<reference evidence="1 2" key="1">
    <citation type="submission" date="2024-10" db="EMBL/GenBank/DDBJ databases">
        <authorList>
            <person name="Yibar A."/>
            <person name="Saticioglu I.B."/>
            <person name="Duman M."/>
            <person name="Ajmi N."/>
            <person name="Gurler F."/>
            <person name="Ay H."/>
            <person name="Onuk E."/>
            <person name="Guler S."/>
            <person name="Romalde J.L."/>
        </authorList>
    </citation>
    <scope>NUCLEOTIDE SEQUENCE [LARGE SCALE GENOMIC DNA]</scope>
    <source>
        <strain evidence="1 2">14-MA-B</strain>
    </source>
</reference>
<comment type="caution">
    <text evidence="1">The sequence shown here is derived from an EMBL/GenBank/DDBJ whole genome shotgun (WGS) entry which is preliminary data.</text>
</comment>
<dbReference type="Proteomes" id="UP001607151">
    <property type="component" value="Unassembled WGS sequence"/>
</dbReference>
<sequence>MALTAAERAKRYRESNHILRIGVSEQELDKLNQITEFYGWPNQNLDNSQTVQLMIHRFYSEVEAKRKQLGTCQHCGEQLPAGCAKLKEGGLFKGDSNCFHTTNRESITNLKLEVTE</sequence>
<accession>A0ABW7IZW9</accession>
<dbReference type="RefSeq" id="WP_394608706.1">
    <property type="nucleotide sequence ID" value="NZ_JBIHSN010000003.1"/>
</dbReference>
<evidence type="ECO:0000313" key="2">
    <source>
        <dbReference type="Proteomes" id="UP001607151"/>
    </source>
</evidence>
<proteinExistence type="predicted"/>
<name>A0ABW7IZW9_9VIBR</name>
<organism evidence="1 2">
    <name type="scientific">Vibrio rumoiensis</name>
    <dbReference type="NCBI Taxonomy" id="76258"/>
    <lineage>
        <taxon>Bacteria</taxon>
        <taxon>Pseudomonadati</taxon>
        <taxon>Pseudomonadota</taxon>
        <taxon>Gammaproteobacteria</taxon>
        <taxon>Vibrionales</taxon>
        <taxon>Vibrionaceae</taxon>
        <taxon>Vibrio</taxon>
    </lineage>
</organism>
<protein>
    <submittedName>
        <fullName evidence="1">Uncharacterized protein</fullName>
    </submittedName>
</protein>
<keyword evidence="2" id="KW-1185">Reference proteome</keyword>
<evidence type="ECO:0000313" key="1">
    <source>
        <dbReference type="EMBL" id="MFH0267197.1"/>
    </source>
</evidence>
<dbReference type="EMBL" id="JBIHSN010000003">
    <property type="protein sequence ID" value="MFH0267197.1"/>
    <property type="molecule type" value="Genomic_DNA"/>
</dbReference>
<gene>
    <name evidence="1" type="ORF">ACGRQ9_17265</name>
</gene>